<accession>A0AAE1CKF1</accession>
<dbReference type="AlphaFoldDB" id="A0AAE1CKF1"/>
<name>A0AAE1CKF1_9GAST</name>
<keyword evidence="2" id="KW-1185">Reference proteome</keyword>
<comment type="caution">
    <text evidence="1">The sequence shown here is derived from an EMBL/GenBank/DDBJ whole genome shotgun (WGS) entry which is preliminary data.</text>
</comment>
<dbReference type="Proteomes" id="UP001283361">
    <property type="component" value="Unassembled WGS sequence"/>
</dbReference>
<evidence type="ECO:0000313" key="1">
    <source>
        <dbReference type="EMBL" id="KAK3702666.1"/>
    </source>
</evidence>
<dbReference type="EMBL" id="JAWDGP010007852">
    <property type="protein sequence ID" value="KAK3702666.1"/>
    <property type="molecule type" value="Genomic_DNA"/>
</dbReference>
<reference evidence="1" key="1">
    <citation type="journal article" date="2023" name="G3 (Bethesda)">
        <title>A reference genome for the long-term kleptoplast-retaining sea slug Elysia crispata morphotype clarki.</title>
        <authorList>
            <person name="Eastman K.E."/>
            <person name="Pendleton A.L."/>
            <person name="Shaikh M.A."/>
            <person name="Suttiyut T."/>
            <person name="Ogas R."/>
            <person name="Tomko P."/>
            <person name="Gavelis G."/>
            <person name="Widhalm J.R."/>
            <person name="Wisecaver J.H."/>
        </authorList>
    </citation>
    <scope>NUCLEOTIDE SEQUENCE</scope>
    <source>
        <strain evidence="1">ECLA1</strain>
    </source>
</reference>
<organism evidence="1 2">
    <name type="scientific">Elysia crispata</name>
    <name type="common">lettuce slug</name>
    <dbReference type="NCBI Taxonomy" id="231223"/>
    <lineage>
        <taxon>Eukaryota</taxon>
        <taxon>Metazoa</taxon>
        <taxon>Spiralia</taxon>
        <taxon>Lophotrochozoa</taxon>
        <taxon>Mollusca</taxon>
        <taxon>Gastropoda</taxon>
        <taxon>Heterobranchia</taxon>
        <taxon>Euthyneura</taxon>
        <taxon>Panpulmonata</taxon>
        <taxon>Sacoglossa</taxon>
        <taxon>Placobranchoidea</taxon>
        <taxon>Plakobranchidae</taxon>
        <taxon>Elysia</taxon>
    </lineage>
</organism>
<gene>
    <name evidence="1" type="ORF">RRG08_042654</name>
</gene>
<protein>
    <submittedName>
        <fullName evidence="1">Uncharacterized protein</fullName>
    </submittedName>
</protein>
<evidence type="ECO:0000313" key="2">
    <source>
        <dbReference type="Proteomes" id="UP001283361"/>
    </source>
</evidence>
<proteinExistence type="predicted"/>
<sequence length="248" mass="27741">MDQEQIFKVPPVKKKRPDLYCKETLDGLDDVWKCSKKTAQVLESPLRSQPICTKKTSNRWNEKWNPDSYKQSEVPSLRLLHSSHKYEYAVGLLNEFSKNIFTAEGSDTQSCRLARQHPTSNMSSMTEMSATCCSDEDVSMPLDALIVPDQMDCSEIDSLECDVNWDSLTPPAPRSPGDHTVPDLYDLESICPPSDCLVDAYDRLASVQTIQTRGGIGDREVHMSSAQRNALGVPAIPASDHIVPDFYI</sequence>